<dbReference type="GO" id="GO:0003676">
    <property type="term" value="F:nucleic acid binding"/>
    <property type="evidence" value="ECO:0007669"/>
    <property type="project" value="InterPro"/>
</dbReference>
<dbReference type="SMART" id="SM00487">
    <property type="entry name" value="DEXDc"/>
    <property type="match status" value="1"/>
</dbReference>
<dbReference type="Gene3D" id="3.40.50.300">
    <property type="entry name" value="P-loop containing nucleotide triphosphate hydrolases"/>
    <property type="match status" value="2"/>
</dbReference>
<keyword evidence="8" id="KW-1185">Reference proteome</keyword>
<reference evidence="6" key="2">
    <citation type="submission" date="2015-11" db="EMBL/GenBank/DDBJ databases">
        <authorList>
            <person name="Zhang Y."/>
            <person name="Guo Z."/>
        </authorList>
    </citation>
    <scope>NUCLEOTIDE SEQUENCE [LARGE SCALE GENOMIC DNA]</scope>
    <source>
        <strain evidence="6">Mu292</strain>
    </source>
</reference>
<dbReference type="Proteomes" id="UP000319986">
    <property type="component" value="Unassembled WGS sequence"/>
</dbReference>
<dbReference type="PANTHER" id="PTHR47957">
    <property type="entry name" value="ATP-DEPENDENT HELICASE HRQ1"/>
    <property type="match status" value="1"/>
</dbReference>
<dbReference type="PROSITE" id="PS51192">
    <property type="entry name" value="HELICASE_ATP_BIND_1"/>
    <property type="match status" value="1"/>
</dbReference>
<evidence type="ECO:0000313" key="9">
    <source>
        <dbReference type="Proteomes" id="UP000319986"/>
    </source>
</evidence>
<dbReference type="Pfam" id="PF22982">
    <property type="entry name" value="WHD_HRQ1"/>
    <property type="match status" value="1"/>
</dbReference>
<gene>
    <name evidence="7" type="ORF">CVA01_06580</name>
    <name evidence="6" type="ORF">CVAR292_00487</name>
</gene>
<feature type="domain" description="Helicase C-terminal" evidence="5">
    <location>
        <begin position="314"/>
        <end position="468"/>
    </location>
</feature>
<reference evidence="8" key="1">
    <citation type="submission" date="2015-11" db="EMBL/GenBank/DDBJ databases">
        <authorList>
            <person name="Dugat-Bony E."/>
        </authorList>
    </citation>
    <scope>NUCLEOTIDE SEQUENCE [LARGE SCALE GENOMIC DNA]</scope>
    <source>
        <strain evidence="8">Mu292</strain>
    </source>
</reference>
<evidence type="ECO:0000313" key="6">
    <source>
        <dbReference type="EMBL" id="CUU65171.1"/>
    </source>
</evidence>
<dbReference type="NCBIfam" id="TIGR03817">
    <property type="entry name" value="DECH_helic"/>
    <property type="match status" value="1"/>
</dbReference>
<dbReference type="EMBL" id="FAUH01000002">
    <property type="protein sequence ID" value="CUU65171.1"/>
    <property type="molecule type" value="Genomic_DNA"/>
</dbReference>
<feature type="region of interest" description="Disordered" evidence="3">
    <location>
        <begin position="259"/>
        <end position="280"/>
    </location>
</feature>
<dbReference type="InterPro" id="IPR055227">
    <property type="entry name" value="HRQ1_WHD"/>
</dbReference>
<dbReference type="SUPFAM" id="SSF52540">
    <property type="entry name" value="P-loop containing nucleoside triphosphate hydrolases"/>
    <property type="match status" value="1"/>
</dbReference>
<dbReference type="GeneID" id="82886816"/>
<evidence type="ECO:0000256" key="1">
    <source>
        <dbReference type="ARBA" id="ARBA00022741"/>
    </source>
</evidence>
<dbReference type="GO" id="GO:0043138">
    <property type="term" value="F:3'-5' DNA helicase activity"/>
    <property type="evidence" value="ECO:0007669"/>
    <property type="project" value="TreeGrafter"/>
</dbReference>
<feature type="domain" description="Helicase ATP-binding" evidence="4">
    <location>
        <begin position="91"/>
        <end position="273"/>
    </location>
</feature>
<dbReference type="Pfam" id="PF09369">
    <property type="entry name" value="MZB"/>
    <property type="match status" value="1"/>
</dbReference>
<keyword evidence="1" id="KW-0547">Nucleotide-binding</keyword>
<reference evidence="7 9" key="3">
    <citation type="submission" date="2019-06" db="EMBL/GenBank/DDBJ databases">
        <title>Whole genome shotgun sequence of Corynebacterium variabile NBRC 15286.</title>
        <authorList>
            <person name="Hosoyama A."/>
            <person name="Uohara A."/>
            <person name="Ohji S."/>
            <person name="Ichikawa N."/>
        </authorList>
    </citation>
    <scope>NUCLEOTIDE SEQUENCE [LARGE SCALE GENOMIC DNA]</scope>
    <source>
        <strain evidence="7 9">NBRC 15286</strain>
    </source>
</reference>
<dbReference type="RefSeq" id="WP_244938115.1">
    <property type="nucleotide sequence ID" value="NZ_BJNT01000004.1"/>
</dbReference>
<dbReference type="GO" id="GO:0006289">
    <property type="term" value="P:nucleotide-excision repair"/>
    <property type="evidence" value="ECO:0007669"/>
    <property type="project" value="TreeGrafter"/>
</dbReference>
<keyword evidence="2" id="KW-0067">ATP-binding</keyword>
<dbReference type="GO" id="GO:0036297">
    <property type="term" value="P:interstrand cross-link repair"/>
    <property type="evidence" value="ECO:0007669"/>
    <property type="project" value="TreeGrafter"/>
</dbReference>
<protein>
    <submittedName>
        <fullName evidence="6 7">Helicase</fullName>
    </submittedName>
</protein>
<evidence type="ECO:0000313" key="7">
    <source>
        <dbReference type="EMBL" id="GEC85344.1"/>
    </source>
</evidence>
<sequence length="812" mass="86426">MADSGAAPGVPGSYGAELLDALTPLIRNNTGNSAENSDNNGAENTVLTHVRTEPARLSKPVDWPDWVDPDLRRHLEHEGIERPWSHQVTTANHARNSTDVVIATGTASGKSLGYQLAVTDALIHDRLASCLYLSPTKALAQDQRQALARLIASSPAMKDAVVATYDGDTPGEARRLIREEARVIISNPDMVHASILGNRERWTRLLRNLRFLIVDECHVYRGVFGAHVSLVLRRLLRLAHRAGARPTIVLASATTADPAGQAQRLTGRPTVAVTEDGSPRGERTVALWEPGFLENTVGEHGAPVRRAATTEAAAIMARTIAEGARTLTFVRSRRGAEITALACADDLTGLGRVDDARRIASYRAGYTPEARRVLEKRLDDGDLLGMAATSALELGIDVGGLDVVVSCGFPGTVASFRQQAGRAGRRGQGCLVVMVASDNPMDTYLVHHPGDLLDHPVEASVFDPTNPYVLADHVLCAAAEAPLTDGEVTAFGGDVDATGVVRQLTDQGLLRRRPRGIFADVDAATGVHARVNIRGGSGDQVLIVDTTSGQILGTVDAARAVSEVHDGAVYVHQGETFVVDELSLAESMAAVHPETPDWFTRAMETTEIRMGQVYSTREIGGTDSAPSGIWLADVQVQVTHQVTGYQRRTSDGEVLQTVPLEVPPQRLVTRAAAYTVDPGVLFDLGIEEPLWPGTLHAAEHAAIGMLPLLATCDRWDIGGVSTVLHSDTGFPTVFVYDGYAGGAGFAEAGVNRFAEWMRMTAEAVESCACESGCPSCVQSPKCGNGNDPLYKQGAAVLLRALAEKASVAGPVG</sequence>
<dbReference type="PROSITE" id="PS51194">
    <property type="entry name" value="HELICASE_CTER"/>
    <property type="match status" value="1"/>
</dbReference>
<evidence type="ECO:0000256" key="3">
    <source>
        <dbReference type="SAM" id="MobiDB-lite"/>
    </source>
</evidence>
<dbReference type="InterPro" id="IPR011545">
    <property type="entry name" value="DEAD/DEAH_box_helicase_dom"/>
</dbReference>
<name>A0A0X2NK77_9CORY</name>
<accession>A0A0X2NK77</accession>
<organism evidence="6 8">
    <name type="scientific">Corynebacterium variabile</name>
    <dbReference type="NCBI Taxonomy" id="1727"/>
    <lineage>
        <taxon>Bacteria</taxon>
        <taxon>Bacillati</taxon>
        <taxon>Actinomycetota</taxon>
        <taxon>Actinomycetes</taxon>
        <taxon>Mycobacteriales</taxon>
        <taxon>Corynebacteriaceae</taxon>
        <taxon>Corynebacterium</taxon>
    </lineage>
</organism>
<proteinExistence type="predicted"/>
<dbReference type="GO" id="GO:0005524">
    <property type="term" value="F:ATP binding"/>
    <property type="evidence" value="ECO:0007669"/>
    <property type="project" value="UniProtKB-KW"/>
</dbReference>
<evidence type="ECO:0000259" key="4">
    <source>
        <dbReference type="PROSITE" id="PS51192"/>
    </source>
</evidence>
<dbReference type="PANTHER" id="PTHR47957:SF3">
    <property type="entry name" value="ATP-DEPENDENT HELICASE HRQ1"/>
    <property type="match status" value="1"/>
</dbReference>
<dbReference type="AlphaFoldDB" id="A0A0X2NK77"/>
<dbReference type="InterPro" id="IPR027417">
    <property type="entry name" value="P-loop_NTPase"/>
</dbReference>
<dbReference type="InterPro" id="IPR022307">
    <property type="entry name" value="Helicase_put_actinobac"/>
</dbReference>
<evidence type="ECO:0000313" key="8">
    <source>
        <dbReference type="Proteomes" id="UP000182498"/>
    </source>
</evidence>
<dbReference type="CDD" id="cd17923">
    <property type="entry name" value="DEXHc_Hrq1-like"/>
    <property type="match status" value="1"/>
</dbReference>
<dbReference type="Pfam" id="PF00270">
    <property type="entry name" value="DEAD"/>
    <property type="match status" value="1"/>
</dbReference>
<evidence type="ECO:0000259" key="5">
    <source>
        <dbReference type="PROSITE" id="PS51194"/>
    </source>
</evidence>
<dbReference type="InterPro" id="IPR001650">
    <property type="entry name" value="Helicase_C-like"/>
</dbReference>
<keyword evidence="6" id="KW-0378">Hydrolase</keyword>
<dbReference type="InterPro" id="IPR014001">
    <property type="entry name" value="Helicase_ATP-bd"/>
</dbReference>
<dbReference type="EMBL" id="BJNT01000004">
    <property type="protein sequence ID" value="GEC85344.1"/>
    <property type="molecule type" value="Genomic_DNA"/>
</dbReference>
<dbReference type="InterPro" id="IPR018973">
    <property type="entry name" value="MZB"/>
</dbReference>
<keyword evidence="6" id="KW-0347">Helicase</keyword>
<dbReference type="Pfam" id="PF00271">
    <property type="entry name" value="Helicase_C"/>
    <property type="match status" value="1"/>
</dbReference>
<dbReference type="CDD" id="cd18797">
    <property type="entry name" value="SF2_C_Hrq"/>
    <property type="match status" value="1"/>
</dbReference>
<evidence type="ECO:0000256" key="2">
    <source>
        <dbReference type="ARBA" id="ARBA00022840"/>
    </source>
</evidence>
<dbReference type="SMART" id="SM00490">
    <property type="entry name" value="HELICc"/>
    <property type="match status" value="1"/>
</dbReference>
<dbReference type="Proteomes" id="UP000182498">
    <property type="component" value="Unassembled WGS sequence"/>
</dbReference>